<dbReference type="OrthoDB" id="75807at2759"/>
<feature type="compositionally biased region" description="Basic and acidic residues" evidence="3">
    <location>
        <begin position="165"/>
        <end position="175"/>
    </location>
</feature>
<evidence type="ECO:0000313" key="7">
    <source>
        <dbReference type="Proteomes" id="UP000008810"/>
    </source>
</evidence>
<feature type="compositionally biased region" description="Basic and acidic residues" evidence="3">
    <location>
        <begin position="57"/>
        <end position="69"/>
    </location>
</feature>
<evidence type="ECO:0000256" key="3">
    <source>
        <dbReference type="SAM" id="MobiDB-lite"/>
    </source>
</evidence>
<proteinExistence type="predicted"/>
<protein>
    <recommendedName>
        <fullName evidence="4">FAM192A/Fyv6 N-terminal domain-containing protein</fullName>
    </recommendedName>
</protein>
<sequence>MDGEEAAASSKAVAPATIRLVNFVSEEQLDEAKRSRGERVEDGTAQRDKPLFQILQENKDKKDAEFNERFKHRPPKALDEDETEFLDKLALSRREYEQQVANEEAEQLRSFHEAVAAQTNLAHELDETPTVSRPEESKPKPPTKRSQPALLRNIIVSVKPQAKKAKVDGESKPSPKELSSNGHEAVHEPPDVAKSVLSSLVAYGDEDESGDEDDAQ</sequence>
<feature type="region of interest" description="Disordered" evidence="3">
    <location>
        <begin position="116"/>
        <end position="216"/>
    </location>
</feature>
<accession>I1HF10</accession>
<evidence type="ECO:0000256" key="1">
    <source>
        <dbReference type="ARBA" id="ARBA00004123"/>
    </source>
</evidence>
<feature type="compositionally biased region" description="Basic and acidic residues" evidence="3">
    <location>
        <begin position="30"/>
        <end position="50"/>
    </location>
</feature>
<evidence type="ECO:0000259" key="4">
    <source>
        <dbReference type="Pfam" id="PF10187"/>
    </source>
</evidence>
<dbReference type="FunCoup" id="I1HF10">
    <property type="interactions" value="1425"/>
</dbReference>
<keyword evidence="7" id="KW-1185">Reference proteome</keyword>
<gene>
    <name evidence="6" type="primary">LOC100842543</name>
    <name evidence="5" type="ORF">BRADI_2g12100v3</name>
</gene>
<dbReference type="GO" id="GO:0005634">
    <property type="term" value="C:nucleus"/>
    <property type="evidence" value="ECO:0000318"/>
    <property type="project" value="GO_Central"/>
</dbReference>
<comment type="subcellular location">
    <subcellularLocation>
        <location evidence="1">Nucleus</location>
    </subcellularLocation>
</comment>
<dbReference type="AlphaFoldDB" id="I1HF10"/>
<reference evidence="5 6" key="1">
    <citation type="journal article" date="2010" name="Nature">
        <title>Genome sequencing and analysis of the model grass Brachypodium distachyon.</title>
        <authorList>
            <consortium name="International Brachypodium Initiative"/>
        </authorList>
    </citation>
    <scope>NUCLEOTIDE SEQUENCE [LARGE SCALE GENOMIC DNA]</scope>
    <source>
        <strain evidence="5 6">Bd21</strain>
    </source>
</reference>
<evidence type="ECO:0000313" key="6">
    <source>
        <dbReference type="EnsemblPlants" id="KQK04174"/>
    </source>
</evidence>
<dbReference type="InterPro" id="IPR019331">
    <property type="entry name" value="FAM192A/Fyv6_N"/>
</dbReference>
<dbReference type="KEGG" id="bdi:100842543"/>
<dbReference type="EMBL" id="CM000881">
    <property type="protein sequence ID" value="KQK04174.1"/>
    <property type="molecule type" value="Genomic_DNA"/>
</dbReference>
<dbReference type="eggNOG" id="KOG4036">
    <property type="taxonomic scope" value="Eukaryota"/>
</dbReference>
<dbReference type="PANTHER" id="PTHR13495">
    <property type="entry name" value="NEFA-INTERACTING NUCLEAR PROTEIN NIP30"/>
    <property type="match status" value="1"/>
</dbReference>
<dbReference type="Gramene" id="KQK04174">
    <property type="protein sequence ID" value="KQK04174"/>
    <property type="gene ID" value="BRADI_2g12100v3"/>
</dbReference>
<dbReference type="PANTHER" id="PTHR13495:SF0">
    <property type="entry name" value="PSME3-INTERACTING PROTEIN"/>
    <property type="match status" value="1"/>
</dbReference>
<dbReference type="Proteomes" id="UP000008810">
    <property type="component" value="Chromosome 2"/>
</dbReference>
<name>I1HF10_BRADI</name>
<dbReference type="STRING" id="15368.I1HF10"/>
<organism evidence="5">
    <name type="scientific">Brachypodium distachyon</name>
    <name type="common">Purple false brome</name>
    <name type="synonym">Trachynia distachya</name>
    <dbReference type="NCBI Taxonomy" id="15368"/>
    <lineage>
        <taxon>Eukaryota</taxon>
        <taxon>Viridiplantae</taxon>
        <taxon>Streptophyta</taxon>
        <taxon>Embryophyta</taxon>
        <taxon>Tracheophyta</taxon>
        <taxon>Spermatophyta</taxon>
        <taxon>Magnoliopsida</taxon>
        <taxon>Liliopsida</taxon>
        <taxon>Poales</taxon>
        <taxon>Poaceae</taxon>
        <taxon>BOP clade</taxon>
        <taxon>Pooideae</taxon>
        <taxon>Stipodae</taxon>
        <taxon>Brachypodieae</taxon>
        <taxon>Brachypodium</taxon>
    </lineage>
</organism>
<evidence type="ECO:0000313" key="5">
    <source>
        <dbReference type="EMBL" id="KQK04174.1"/>
    </source>
</evidence>
<dbReference type="InterPro" id="IPR039845">
    <property type="entry name" value="FAM192A"/>
</dbReference>
<dbReference type="Pfam" id="PF10187">
    <property type="entry name" value="FAM192A_Fyv6_N"/>
    <property type="match status" value="1"/>
</dbReference>
<feature type="compositionally biased region" description="Acidic residues" evidence="3">
    <location>
        <begin position="204"/>
        <end position="216"/>
    </location>
</feature>
<dbReference type="OMA" id="PHVDTDK"/>
<dbReference type="EnsemblPlants" id="KQK04174">
    <property type="protein sequence ID" value="KQK04174"/>
    <property type="gene ID" value="BRADI_2g12100v3"/>
</dbReference>
<reference evidence="6" key="3">
    <citation type="submission" date="2018-08" db="UniProtKB">
        <authorList>
            <consortium name="EnsemblPlants"/>
        </authorList>
    </citation>
    <scope>IDENTIFICATION</scope>
    <source>
        <strain evidence="6">cv. Bd21</strain>
    </source>
</reference>
<dbReference type="RefSeq" id="XP_003567621.1">
    <property type="nucleotide sequence ID" value="XM_003567573.4"/>
</dbReference>
<evidence type="ECO:0000256" key="2">
    <source>
        <dbReference type="ARBA" id="ARBA00023242"/>
    </source>
</evidence>
<feature type="region of interest" description="Disordered" evidence="3">
    <location>
        <begin position="30"/>
        <end position="82"/>
    </location>
</feature>
<dbReference type="GeneID" id="100842543"/>
<reference evidence="5" key="2">
    <citation type="submission" date="2017-06" db="EMBL/GenBank/DDBJ databases">
        <title>WGS assembly of Brachypodium distachyon.</title>
        <authorList>
            <consortium name="The International Brachypodium Initiative"/>
            <person name="Lucas S."/>
            <person name="Harmon-Smith M."/>
            <person name="Lail K."/>
            <person name="Tice H."/>
            <person name="Grimwood J."/>
            <person name="Bruce D."/>
            <person name="Barry K."/>
            <person name="Shu S."/>
            <person name="Lindquist E."/>
            <person name="Wang M."/>
            <person name="Pitluck S."/>
            <person name="Vogel J.P."/>
            <person name="Garvin D.F."/>
            <person name="Mockler T.C."/>
            <person name="Schmutz J."/>
            <person name="Rokhsar D."/>
            <person name="Bevan M.W."/>
        </authorList>
    </citation>
    <scope>NUCLEOTIDE SEQUENCE</scope>
    <source>
        <strain evidence="5">Bd21</strain>
    </source>
</reference>
<dbReference type="HOGENOM" id="CLU_113874_0_0_1"/>
<keyword evidence="2" id="KW-0539">Nucleus</keyword>
<feature type="domain" description="FAM192A/Fyv6 N-terminal" evidence="4">
    <location>
        <begin position="26"/>
        <end position="112"/>
    </location>
</feature>